<keyword evidence="3 4" id="KW-0732">Signal</keyword>
<accession>A0A432MQ54</accession>
<dbReference type="InterPro" id="IPR050811">
    <property type="entry name" value="Phosphate_ABC_transporter"/>
</dbReference>
<dbReference type="CDD" id="cd13654">
    <property type="entry name" value="PBP2_phosphate_like_2"/>
    <property type="match status" value="1"/>
</dbReference>
<keyword evidence="7" id="KW-1185">Reference proteome</keyword>
<dbReference type="PANTHER" id="PTHR30570:SF1">
    <property type="entry name" value="PHOSPHATE-BINDING PROTEIN PSTS"/>
    <property type="match status" value="1"/>
</dbReference>
<dbReference type="RefSeq" id="WP_126723298.1">
    <property type="nucleotide sequence ID" value="NZ_RYZH01000001.1"/>
</dbReference>
<name>A0A432MQ54_9BACT</name>
<dbReference type="GO" id="GO:0006817">
    <property type="term" value="P:phosphate ion transport"/>
    <property type="evidence" value="ECO:0007669"/>
    <property type="project" value="UniProtKB-UniRule"/>
</dbReference>
<comment type="function">
    <text evidence="4">Involved in the system for phosphate transport across the cytoplasmic membrane.</text>
</comment>
<feature type="domain" description="PBP" evidence="5">
    <location>
        <begin position="27"/>
        <end position="272"/>
    </location>
</feature>
<dbReference type="AlphaFoldDB" id="A0A432MQ54"/>
<evidence type="ECO:0000313" key="6">
    <source>
        <dbReference type="EMBL" id="RUL89623.1"/>
    </source>
</evidence>
<dbReference type="NCBIfam" id="TIGR02136">
    <property type="entry name" value="ptsS_2"/>
    <property type="match status" value="1"/>
</dbReference>
<gene>
    <name evidence="6" type="ORF">TsocGM_00165</name>
</gene>
<dbReference type="OrthoDB" id="9790048at2"/>
<keyword evidence="2 4" id="KW-0813">Transport</keyword>
<keyword evidence="4" id="KW-0592">Phosphate transport</keyword>
<dbReference type="PANTHER" id="PTHR30570">
    <property type="entry name" value="PERIPLASMIC PHOSPHATE BINDING COMPONENT OF PHOSPHATE ABC TRANSPORTER"/>
    <property type="match status" value="1"/>
</dbReference>
<evidence type="ECO:0000256" key="1">
    <source>
        <dbReference type="ARBA" id="ARBA00008725"/>
    </source>
</evidence>
<dbReference type="SUPFAM" id="SSF53850">
    <property type="entry name" value="Periplasmic binding protein-like II"/>
    <property type="match status" value="1"/>
</dbReference>
<dbReference type="PROSITE" id="PS51257">
    <property type="entry name" value="PROKAR_LIPOPROTEIN"/>
    <property type="match status" value="1"/>
</dbReference>
<feature type="chain" id="PRO_5027145566" description="Phosphate-binding protein" evidence="4">
    <location>
        <begin position="20"/>
        <end position="311"/>
    </location>
</feature>
<evidence type="ECO:0000256" key="3">
    <source>
        <dbReference type="ARBA" id="ARBA00022729"/>
    </source>
</evidence>
<dbReference type="Pfam" id="PF12849">
    <property type="entry name" value="PBP_like_2"/>
    <property type="match status" value="1"/>
</dbReference>
<dbReference type="EMBL" id="RYZH01000001">
    <property type="protein sequence ID" value="RUL89623.1"/>
    <property type="molecule type" value="Genomic_DNA"/>
</dbReference>
<dbReference type="InterPro" id="IPR024370">
    <property type="entry name" value="PBP_domain"/>
</dbReference>
<evidence type="ECO:0000256" key="4">
    <source>
        <dbReference type="RuleBase" id="RU367119"/>
    </source>
</evidence>
<evidence type="ECO:0000256" key="2">
    <source>
        <dbReference type="ARBA" id="ARBA00022448"/>
    </source>
</evidence>
<evidence type="ECO:0000259" key="5">
    <source>
        <dbReference type="Pfam" id="PF12849"/>
    </source>
</evidence>
<reference evidence="6 7" key="1">
    <citation type="submission" date="2018-12" db="EMBL/GenBank/DDBJ databases">
        <authorList>
            <person name="Toschakov S.V."/>
        </authorList>
    </citation>
    <scope>NUCLEOTIDE SEQUENCE [LARGE SCALE GENOMIC DNA]</scope>
    <source>
        <strain evidence="6 7">GM2012</strain>
    </source>
</reference>
<comment type="similarity">
    <text evidence="1 4">Belongs to the PstS family.</text>
</comment>
<protein>
    <recommendedName>
        <fullName evidence="4">Phosphate-binding protein</fullName>
    </recommendedName>
</protein>
<feature type="signal peptide" evidence="4">
    <location>
        <begin position="1"/>
        <end position="19"/>
    </location>
</feature>
<proteinExistence type="inferred from homology"/>
<organism evidence="6 7">
    <name type="scientific">Tautonia sociabilis</name>
    <dbReference type="NCBI Taxonomy" id="2080755"/>
    <lineage>
        <taxon>Bacteria</taxon>
        <taxon>Pseudomonadati</taxon>
        <taxon>Planctomycetota</taxon>
        <taxon>Planctomycetia</taxon>
        <taxon>Isosphaerales</taxon>
        <taxon>Isosphaeraceae</taxon>
        <taxon>Tautonia</taxon>
    </lineage>
</organism>
<dbReference type="Gene3D" id="3.40.190.10">
    <property type="entry name" value="Periplasmic binding protein-like II"/>
    <property type="match status" value="2"/>
</dbReference>
<comment type="caution">
    <text evidence="6">The sequence shown here is derived from an EMBL/GenBank/DDBJ whole genome shotgun (WGS) entry which is preliminary data.</text>
</comment>
<reference evidence="6 7" key="2">
    <citation type="submission" date="2019-01" db="EMBL/GenBank/DDBJ databases">
        <title>Tautonia sociabilis, a novel thermotolerant planctomycete of Isosphaeraceae family, isolated from a 4000 m deep subterranean habitat.</title>
        <authorList>
            <person name="Kovaleva O.L."/>
            <person name="Elcheninov A.G."/>
            <person name="Van Heerden E."/>
            <person name="Toshchakov S.V."/>
            <person name="Novikov A."/>
            <person name="Bonch-Osmolovskaya E.A."/>
            <person name="Kublanov I.V."/>
        </authorList>
    </citation>
    <scope>NUCLEOTIDE SEQUENCE [LARGE SCALE GENOMIC DNA]</scope>
    <source>
        <strain evidence="6 7">GM2012</strain>
    </source>
</reference>
<dbReference type="InterPro" id="IPR011862">
    <property type="entry name" value="Phos-bd"/>
</dbReference>
<dbReference type="Proteomes" id="UP000280296">
    <property type="component" value="Unassembled WGS sequence"/>
</dbReference>
<dbReference type="GO" id="GO:0042301">
    <property type="term" value="F:phosphate ion binding"/>
    <property type="evidence" value="ECO:0007669"/>
    <property type="project" value="UniProtKB-UniRule"/>
</dbReference>
<evidence type="ECO:0000313" key="7">
    <source>
        <dbReference type="Proteomes" id="UP000280296"/>
    </source>
</evidence>
<sequence>MLRFLSPFALVLLASLALAGCGGPSPVVIDGSSTVYPISLAAQEAYTASVEGTPRIIVDYHGTGGGFGRYLAGEVDIVDASRPAKPEEEEKARANGLDWTRFVVGHDGITVAVNPENTFVDALSVSQLTELFKPGSTVSSWRDLNPEWPDQPISLYTPDDDSGTFEFFVKDALKLEGQREDVQPSADDNVLISGIAGDRGAIGYFGFAYFAANRDKLRAVPIKNGDDAEPVAPAIETIYDGSYAPLSRPLFIYVKDAALARSEVADFVTYYLEHVAELAETAGYVAPTEEERAENLAALARLQGGRTAEAE</sequence>